<dbReference type="Proteomes" id="UP000694308">
    <property type="component" value="Unassembled WGS sequence"/>
</dbReference>
<evidence type="ECO:0000313" key="4">
    <source>
        <dbReference type="EMBL" id="MBV7276677.1"/>
    </source>
</evidence>
<accession>A0A949TUE9</accession>
<dbReference type="PANTHER" id="PTHR43479">
    <property type="entry name" value="ACREF/ENVCD OPERON REPRESSOR-RELATED"/>
    <property type="match status" value="1"/>
</dbReference>
<dbReference type="InterPro" id="IPR050624">
    <property type="entry name" value="HTH-type_Tx_Regulator"/>
</dbReference>
<evidence type="ECO:0000313" key="5">
    <source>
        <dbReference type="Proteomes" id="UP000694308"/>
    </source>
</evidence>
<dbReference type="InterPro" id="IPR001647">
    <property type="entry name" value="HTH_TetR"/>
</dbReference>
<evidence type="ECO:0000256" key="2">
    <source>
        <dbReference type="PROSITE-ProRule" id="PRU00335"/>
    </source>
</evidence>
<comment type="caution">
    <text evidence="4">The sequence shown here is derived from an EMBL/GenBank/DDBJ whole genome shotgun (WGS) entry which is preliminary data.</text>
</comment>
<feature type="domain" description="HTH tetR-type" evidence="3">
    <location>
        <begin position="9"/>
        <end position="69"/>
    </location>
</feature>
<dbReference type="AlphaFoldDB" id="A0A949TUE9"/>
<keyword evidence="1 2" id="KW-0238">DNA-binding</keyword>
<gene>
    <name evidence="4" type="ORF">I6U48_27775</name>
</gene>
<name>A0A949TUE9_9CLOT</name>
<keyword evidence="5" id="KW-1185">Reference proteome</keyword>
<sequence>MGTYDKARKHTEDKIIHAFWELYKTQKIEKITVKSITDACGIHRATFYLHYQDVYAILEHIEASLMQSLNYMNTACIETDADMSNFAGNLYALYFNRTTIISMSLYVSRKRLNLQWTTKIN</sequence>
<feature type="DNA-binding region" description="H-T-H motif" evidence="2">
    <location>
        <begin position="32"/>
        <end position="51"/>
    </location>
</feature>
<dbReference type="EMBL" id="JAEEGC010000198">
    <property type="protein sequence ID" value="MBV7276677.1"/>
    <property type="molecule type" value="Genomic_DNA"/>
</dbReference>
<dbReference type="GO" id="GO:0003677">
    <property type="term" value="F:DNA binding"/>
    <property type="evidence" value="ECO:0007669"/>
    <property type="project" value="UniProtKB-UniRule"/>
</dbReference>
<evidence type="ECO:0000259" key="3">
    <source>
        <dbReference type="PROSITE" id="PS50977"/>
    </source>
</evidence>
<organism evidence="4 5">
    <name type="scientific">Clostridium thailandense</name>
    <dbReference type="NCBI Taxonomy" id="2794346"/>
    <lineage>
        <taxon>Bacteria</taxon>
        <taxon>Bacillati</taxon>
        <taxon>Bacillota</taxon>
        <taxon>Clostridia</taxon>
        <taxon>Eubacteriales</taxon>
        <taxon>Clostridiaceae</taxon>
        <taxon>Clostridium</taxon>
    </lineage>
</organism>
<dbReference type="RefSeq" id="WP_218323757.1">
    <property type="nucleotide sequence ID" value="NZ_JAEEGC010000198.1"/>
</dbReference>
<dbReference type="PANTHER" id="PTHR43479:SF7">
    <property type="entry name" value="TETR-FAMILY TRANSCRIPTIONAL REGULATOR"/>
    <property type="match status" value="1"/>
</dbReference>
<reference evidence="4" key="1">
    <citation type="submission" date="2020-12" db="EMBL/GenBank/DDBJ databases">
        <title>Clostridium thailandense sp. nov., a novel acetogenic bacterium isolated from peat land soil in Thailand.</title>
        <authorList>
            <person name="Chaikitkaew S."/>
            <person name="Birkeland N.K."/>
        </authorList>
    </citation>
    <scope>NUCLEOTIDE SEQUENCE</scope>
    <source>
        <strain evidence="4">PL3</strain>
    </source>
</reference>
<proteinExistence type="predicted"/>
<dbReference type="PROSITE" id="PS50977">
    <property type="entry name" value="HTH_TETR_2"/>
    <property type="match status" value="1"/>
</dbReference>
<protein>
    <submittedName>
        <fullName evidence="4">TetR/AcrR family transcriptional regulator</fullName>
    </submittedName>
</protein>
<evidence type="ECO:0000256" key="1">
    <source>
        <dbReference type="ARBA" id="ARBA00023125"/>
    </source>
</evidence>